<keyword evidence="1" id="KW-0732">Signal</keyword>
<dbReference type="InterPro" id="IPR029055">
    <property type="entry name" value="Ntn_hydrolases_N"/>
</dbReference>
<dbReference type="PANTHER" id="PTHR10188">
    <property type="entry name" value="L-ASPARAGINASE"/>
    <property type="match status" value="1"/>
</dbReference>
<dbReference type="EMBL" id="CP072643">
    <property type="protein sequence ID" value="QUV95682.1"/>
    <property type="molecule type" value="Genomic_DNA"/>
</dbReference>
<dbReference type="PROSITE" id="PS51318">
    <property type="entry name" value="TAT"/>
    <property type="match status" value="1"/>
</dbReference>
<dbReference type="Gene3D" id="3.60.20.30">
    <property type="entry name" value="(Glycosyl)asparaginase"/>
    <property type="match status" value="1"/>
</dbReference>
<sequence>MNHIWSRRAFLSTALATTAAAIVRGAPSQPIAFAIHGGAGVIEKGSMTPEREAQYRLKLTETVTAGHQVLKRGGTALDAVVTAIVLLEDSGIFNAGKGAVFTSAGTCELDASIMNGANRAAGAVAGVKRIKNPIRAARAVMEHSPHVLMVGSGAEAFAAERGLTLVSPKYFGTEEGRRELEKIKAEEARRKKVARQFPSEPAAAAKFGTVGAVALDAQGNLAAGTSTGGMSNKRFGRVGDAPIIGAGTYADNATCAVSCTGHGEYFIRSVVAYDIAALMAYKGLSLKEAAEEVILRKLVTMGGIGGAIALDRQGNIALPFNSPGMHRASIDPDGRLFVGIYRDDG</sequence>
<proteinExistence type="predicted"/>
<reference evidence="2 3" key="1">
    <citation type="submission" date="2021-03" db="EMBL/GenBank/DDBJ databases">
        <title>Genomic and phenotypic characterization of Chloracidobacterium isolates provides evidence for multiple species.</title>
        <authorList>
            <person name="Saini M.K."/>
            <person name="Costas A.M.G."/>
            <person name="Tank M."/>
            <person name="Bryant D.A."/>
        </authorList>
    </citation>
    <scope>NUCLEOTIDE SEQUENCE [LARGE SCALE GENOMIC DNA]</scope>
    <source>
        <strain evidence="2 3">N</strain>
    </source>
</reference>
<dbReference type="RefSeq" id="WP_211423890.1">
    <property type="nucleotide sequence ID" value="NZ_CP072643.1"/>
</dbReference>
<keyword evidence="3" id="KW-1185">Reference proteome</keyword>
<gene>
    <name evidence="2" type="ORF">J8C05_12710</name>
</gene>
<evidence type="ECO:0000313" key="2">
    <source>
        <dbReference type="EMBL" id="QUV95682.1"/>
    </source>
</evidence>
<dbReference type="InterPro" id="IPR000246">
    <property type="entry name" value="Peptidase_T2"/>
</dbReference>
<dbReference type="InterPro" id="IPR006311">
    <property type="entry name" value="TAT_signal"/>
</dbReference>
<protein>
    <submittedName>
        <fullName evidence="2">Isoaspartyl peptidase/L-asparaginase</fullName>
    </submittedName>
</protein>
<feature type="signal peptide" evidence="1">
    <location>
        <begin position="1"/>
        <end position="21"/>
    </location>
</feature>
<accession>A0ABX8B3X0</accession>
<dbReference type="Pfam" id="PF01112">
    <property type="entry name" value="Asparaginase_2"/>
    <property type="match status" value="1"/>
</dbReference>
<evidence type="ECO:0000313" key="3">
    <source>
        <dbReference type="Proteomes" id="UP000677668"/>
    </source>
</evidence>
<dbReference type="CDD" id="cd04701">
    <property type="entry name" value="Asparaginase_2"/>
    <property type="match status" value="1"/>
</dbReference>
<dbReference type="Proteomes" id="UP000677668">
    <property type="component" value="Chromosome 2"/>
</dbReference>
<dbReference type="SUPFAM" id="SSF56235">
    <property type="entry name" value="N-terminal nucleophile aminohydrolases (Ntn hydrolases)"/>
    <property type="match status" value="1"/>
</dbReference>
<name>A0ABX8B3X0_9BACT</name>
<organism evidence="2 3">
    <name type="scientific">Chloracidobacterium sp. N</name>
    <dbReference type="NCBI Taxonomy" id="2821540"/>
    <lineage>
        <taxon>Bacteria</taxon>
        <taxon>Pseudomonadati</taxon>
        <taxon>Acidobacteriota</taxon>
        <taxon>Terriglobia</taxon>
        <taxon>Terriglobales</taxon>
        <taxon>Acidobacteriaceae</taxon>
        <taxon>Chloracidobacterium</taxon>
        <taxon>Chloracidobacterium aggregatum</taxon>
    </lineage>
</organism>
<evidence type="ECO:0000256" key="1">
    <source>
        <dbReference type="SAM" id="SignalP"/>
    </source>
</evidence>
<dbReference type="PANTHER" id="PTHR10188:SF6">
    <property type="entry name" value="N(4)-(BETA-N-ACETYLGLUCOSAMINYL)-L-ASPARAGINASE"/>
    <property type="match status" value="1"/>
</dbReference>
<feature type="chain" id="PRO_5047191980" evidence="1">
    <location>
        <begin position="22"/>
        <end position="345"/>
    </location>
</feature>